<gene>
    <name evidence="1" type="ORF">FA95DRAFT_1549738</name>
</gene>
<sequence>MAFQRLHRVLIDNAAWIWTNIPLSPMLLLSLLALTLHSAPALGTLFTDPSQLPRTNYDYVVVGGGVGGGVVASRLAESPGTRVLLIEAGPDNEGLEAVAAPFLCTTLSANTFVDWNYTTVPQNGLLGRVLSYPRGRLLGGSSSINYMDWTRGSRDDYDRLANISGDPGWSWNALEPIFKKIERIVPPADGHNTTGEIDESVHGHKGPLGISVVNTLPTSEMIVQATQQLGEFHFNLDFNSGNTIGIGFSQATIRNGSRESSATAYIHPTLAAAASRLDVLINTQVVRILQTGIEHGLPVFRGVRFAASANATVYTVNATTEVILSAGAVATPQLLMLSGIGNATYLSRLGITPTVDLPGVGQRLQDHPILRNVFVANSSAPTNDDIHQNASLAATDLAQWEATRKGPYSSPATTHLGWFRVSDDVLGEIGDTSAGPTSAHYEIIINDGYASTVEPMPQTGRFFTIGTVLVSPSARGAVTLASTNPFDKPIVDPAFFSTAADIRIMREAVKAAKRFAGAPAFKDYIVRPYGAFANTTTDAAIDVYARNGSVSIWHPIGTASIAPFASQDGVVNPDLTVKKTRGLRVVDASVFPFIPAAHTQAGTYAIAERAASLIRATHYDLL</sequence>
<organism evidence="1 2">
    <name type="scientific">Auriscalpium vulgare</name>
    <dbReference type="NCBI Taxonomy" id="40419"/>
    <lineage>
        <taxon>Eukaryota</taxon>
        <taxon>Fungi</taxon>
        <taxon>Dikarya</taxon>
        <taxon>Basidiomycota</taxon>
        <taxon>Agaricomycotina</taxon>
        <taxon>Agaricomycetes</taxon>
        <taxon>Russulales</taxon>
        <taxon>Auriscalpiaceae</taxon>
        <taxon>Auriscalpium</taxon>
    </lineage>
</organism>
<keyword evidence="2" id="KW-1185">Reference proteome</keyword>
<evidence type="ECO:0000313" key="2">
    <source>
        <dbReference type="Proteomes" id="UP000814033"/>
    </source>
</evidence>
<dbReference type="Proteomes" id="UP000814033">
    <property type="component" value="Unassembled WGS sequence"/>
</dbReference>
<comment type="caution">
    <text evidence="1">The sequence shown here is derived from an EMBL/GenBank/DDBJ whole genome shotgun (WGS) entry which is preliminary data.</text>
</comment>
<evidence type="ECO:0000313" key="1">
    <source>
        <dbReference type="EMBL" id="KAI0040461.1"/>
    </source>
</evidence>
<accession>A0ACB8RA31</accession>
<proteinExistence type="predicted"/>
<reference evidence="1" key="1">
    <citation type="submission" date="2021-02" db="EMBL/GenBank/DDBJ databases">
        <authorList>
            <consortium name="DOE Joint Genome Institute"/>
            <person name="Ahrendt S."/>
            <person name="Looney B.P."/>
            <person name="Miyauchi S."/>
            <person name="Morin E."/>
            <person name="Drula E."/>
            <person name="Courty P.E."/>
            <person name="Chicoki N."/>
            <person name="Fauchery L."/>
            <person name="Kohler A."/>
            <person name="Kuo A."/>
            <person name="Labutti K."/>
            <person name="Pangilinan J."/>
            <person name="Lipzen A."/>
            <person name="Riley R."/>
            <person name="Andreopoulos W."/>
            <person name="He G."/>
            <person name="Johnson J."/>
            <person name="Barry K.W."/>
            <person name="Grigoriev I.V."/>
            <person name="Nagy L."/>
            <person name="Hibbett D."/>
            <person name="Henrissat B."/>
            <person name="Matheny P.B."/>
            <person name="Labbe J."/>
            <person name="Martin F."/>
        </authorList>
    </citation>
    <scope>NUCLEOTIDE SEQUENCE</scope>
    <source>
        <strain evidence="1">FP105234-sp</strain>
    </source>
</reference>
<protein>
    <submittedName>
        <fullName evidence="1">GMC oxidoreductase</fullName>
    </submittedName>
</protein>
<dbReference type="EMBL" id="MU276194">
    <property type="protein sequence ID" value="KAI0040461.1"/>
    <property type="molecule type" value="Genomic_DNA"/>
</dbReference>
<reference evidence="1" key="2">
    <citation type="journal article" date="2022" name="New Phytol.">
        <title>Evolutionary transition to the ectomycorrhizal habit in the genomes of a hyperdiverse lineage of mushroom-forming fungi.</title>
        <authorList>
            <person name="Looney B."/>
            <person name="Miyauchi S."/>
            <person name="Morin E."/>
            <person name="Drula E."/>
            <person name="Courty P.E."/>
            <person name="Kohler A."/>
            <person name="Kuo A."/>
            <person name="LaButti K."/>
            <person name="Pangilinan J."/>
            <person name="Lipzen A."/>
            <person name="Riley R."/>
            <person name="Andreopoulos W."/>
            <person name="He G."/>
            <person name="Johnson J."/>
            <person name="Nolan M."/>
            <person name="Tritt A."/>
            <person name="Barry K.W."/>
            <person name="Grigoriev I.V."/>
            <person name="Nagy L.G."/>
            <person name="Hibbett D."/>
            <person name="Henrissat B."/>
            <person name="Matheny P.B."/>
            <person name="Labbe J."/>
            <person name="Martin F.M."/>
        </authorList>
    </citation>
    <scope>NUCLEOTIDE SEQUENCE</scope>
    <source>
        <strain evidence="1">FP105234-sp</strain>
    </source>
</reference>
<name>A0ACB8RA31_9AGAM</name>